<evidence type="ECO:0000313" key="3">
    <source>
        <dbReference type="Proteomes" id="UP000807159"/>
    </source>
</evidence>
<keyword evidence="1" id="KW-0472">Membrane</keyword>
<reference evidence="2" key="1">
    <citation type="journal article" date="2021" name="J. Hered.">
        <title>Genome Assembly of Salicaceae Populus deltoides (Eastern Cottonwood) I-69 Based on Nanopore Sequencing and Hi-C Technologies.</title>
        <authorList>
            <person name="Bai S."/>
            <person name="Wu H."/>
            <person name="Zhang J."/>
            <person name="Pan Z."/>
            <person name="Zhao W."/>
            <person name="Li Z."/>
            <person name="Tong C."/>
        </authorList>
    </citation>
    <scope>NUCLEOTIDE SEQUENCE</scope>
    <source>
        <tissue evidence="2">Leaf</tissue>
    </source>
</reference>
<organism evidence="2 3">
    <name type="scientific">Populus deltoides</name>
    <name type="common">Eastern poplar</name>
    <name type="synonym">Eastern cottonwood</name>
    <dbReference type="NCBI Taxonomy" id="3696"/>
    <lineage>
        <taxon>Eukaryota</taxon>
        <taxon>Viridiplantae</taxon>
        <taxon>Streptophyta</taxon>
        <taxon>Embryophyta</taxon>
        <taxon>Tracheophyta</taxon>
        <taxon>Spermatophyta</taxon>
        <taxon>Magnoliopsida</taxon>
        <taxon>eudicotyledons</taxon>
        <taxon>Gunneridae</taxon>
        <taxon>Pentapetalae</taxon>
        <taxon>rosids</taxon>
        <taxon>fabids</taxon>
        <taxon>Malpighiales</taxon>
        <taxon>Salicaceae</taxon>
        <taxon>Saliceae</taxon>
        <taxon>Populus</taxon>
    </lineage>
</organism>
<accession>A0A8T2WZ00</accession>
<feature type="non-terminal residue" evidence="2">
    <location>
        <position position="79"/>
    </location>
</feature>
<protein>
    <recommendedName>
        <fullName evidence="4">Squalene monooxygenase</fullName>
    </recommendedName>
</protein>
<keyword evidence="1" id="KW-1133">Transmembrane helix</keyword>
<sequence>MEYQYLLGGVIASVFVWGLLLAFHAKGRKKVRVSMDIPRDSTLKSSENGMSWARNPESTDIIIVGAGVAGSALAYTLGK</sequence>
<evidence type="ECO:0000313" key="2">
    <source>
        <dbReference type="EMBL" id="KAH8486206.1"/>
    </source>
</evidence>
<evidence type="ECO:0008006" key="4">
    <source>
        <dbReference type="Google" id="ProtNLM"/>
    </source>
</evidence>
<dbReference type="Proteomes" id="UP000807159">
    <property type="component" value="Chromosome 15"/>
</dbReference>
<dbReference type="SUPFAM" id="SSF51905">
    <property type="entry name" value="FAD/NAD(P)-binding domain"/>
    <property type="match status" value="1"/>
</dbReference>
<name>A0A8T2WZ00_POPDE</name>
<evidence type="ECO:0000256" key="1">
    <source>
        <dbReference type="SAM" id="Phobius"/>
    </source>
</evidence>
<keyword evidence="1" id="KW-0812">Transmembrane</keyword>
<dbReference type="EMBL" id="JACEGQ020000015">
    <property type="protein sequence ID" value="KAH8486206.1"/>
    <property type="molecule type" value="Genomic_DNA"/>
</dbReference>
<feature type="transmembrane region" description="Helical" evidence="1">
    <location>
        <begin position="6"/>
        <end position="25"/>
    </location>
</feature>
<gene>
    <name evidence="2" type="ORF">H0E87_025285</name>
</gene>
<keyword evidence="3" id="KW-1185">Reference proteome</keyword>
<comment type="caution">
    <text evidence="2">The sequence shown here is derived from an EMBL/GenBank/DDBJ whole genome shotgun (WGS) entry which is preliminary data.</text>
</comment>
<dbReference type="AlphaFoldDB" id="A0A8T2WZ00"/>
<dbReference type="InterPro" id="IPR036188">
    <property type="entry name" value="FAD/NAD-bd_sf"/>
</dbReference>
<proteinExistence type="predicted"/>